<sequence>MNNHPITFSIIVVYRNEIDALPTLLKSLSEQDYNPALLEIILVNDASIDGSQEFVNEFIKKNLSMHYIHFDRTPKSVSAKKDGITQAISRATQEHILLTDADCVVPKTWISAYSRHYQSYADASLVAGPVRLNGQGFLAGLQQLEMLALQTITTGAFALRQPFMCNGANLSFKKKAFEAVQGYLGNDHLSSGDDVFLLEKLAAEDVLQCHYLKNTQALISTSPKNSWKEMIEQRARWSRKSTETKSLLNKLVAFHVATASLLFVFAPLLYVFHLISIELMWSFYFLKFFTDFVVLVIGNQLYQVSSWMRYFILQFFMYPFIVIAIGLKSLGSIKWQDRSIDRPSH</sequence>
<keyword evidence="7" id="KW-1185">Reference proteome</keyword>
<dbReference type="PANTHER" id="PTHR43630:SF1">
    <property type="entry name" value="POLY-BETA-1,6-N-ACETYL-D-GLUCOSAMINE SYNTHASE"/>
    <property type="match status" value="1"/>
</dbReference>
<comment type="similarity">
    <text evidence="1">Belongs to the glycosyltransferase 2 family.</text>
</comment>
<name>W8VX44_9FLAO</name>
<dbReference type="HOGENOM" id="CLU_055604_1_0_10"/>
<feature type="transmembrane region" description="Helical" evidence="4">
    <location>
        <begin position="251"/>
        <end position="272"/>
    </location>
</feature>
<evidence type="ECO:0000313" key="7">
    <source>
        <dbReference type="Proteomes" id="UP000031760"/>
    </source>
</evidence>
<evidence type="ECO:0000313" key="6">
    <source>
        <dbReference type="EMBL" id="BAO55282.1"/>
    </source>
</evidence>
<dbReference type="InterPro" id="IPR001173">
    <property type="entry name" value="Glyco_trans_2-like"/>
</dbReference>
<gene>
    <name evidence="6" type="ORF">NMS_1273</name>
</gene>
<reference evidence="6 7" key="1">
    <citation type="journal article" date="2014" name="Proc. Natl. Acad. Sci. U.S.A.">
        <title>Functional characterization of flavobacteria rhodopsins reveals a unique class of light-driven chloride pump in bacteria.</title>
        <authorList>
            <person name="Yoshizawa S."/>
            <person name="Kumagai Y."/>
            <person name="Kim H."/>
            <person name="Ogura Y."/>
            <person name="Hayashi T."/>
            <person name="Iwasaki W."/>
            <person name="DeLong E.F."/>
            <person name="Kogure K."/>
        </authorList>
    </citation>
    <scope>NUCLEOTIDE SEQUENCE [LARGE SCALE GENOMIC DNA]</scope>
    <source>
        <strain evidence="6 7">S1-08</strain>
    </source>
</reference>
<feature type="transmembrane region" description="Helical" evidence="4">
    <location>
        <begin position="308"/>
        <end position="327"/>
    </location>
</feature>
<feature type="domain" description="Glycosyltransferase 2-like" evidence="5">
    <location>
        <begin position="9"/>
        <end position="178"/>
    </location>
</feature>
<accession>W8VX44</accession>
<keyword evidence="4" id="KW-0812">Transmembrane</keyword>
<dbReference type="KEGG" id="nmf:NMS_1273"/>
<keyword evidence="3 6" id="KW-0808">Transferase</keyword>
<protein>
    <submittedName>
        <fullName evidence="6">N-acetylglucosaminyltransferase</fullName>
    </submittedName>
</protein>
<dbReference type="EMBL" id="AP014548">
    <property type="protein sequence ID" value="BAO55282.1"/>
    <property type="molecule type" value="Genomic_DNA"/>
</dbReference>
<evidence type="ECO:0000256" key="4">
    <source>
        <dbReference type="SAM" id="Phobius"/>
    </source>
</evidence>
<dbReference type="Gene3D" id="3.90.550.10">
    <property type="entry name" value="Spore Coat Polysaccharide Biosynthesis Protein SpsA, Chain A"/>
    <property type="match status" value="1"/>
</dbReference>
<dbReference type="GO" id="GO:0016757">
    <property type="term" value="F:glycosyltransferase activity"/>
    <property type="evidence" value="ECO:0007669"/>
    <property type="project" value="UniProtKB-KW"/>
</dbReference>
<dbReference type="SUPFAM" id="SSF53448">
    <property type="entry name" value="Nucleotide-diphospho-sugar transferases"/>
    <property type="match status" value="1"/>
</dbReference>
<keyword evidence="2 6" id="KW-0328">Glycosyltransferase</keyword>
<dbReference type="Proteomes" id="UP000031760">
    <property type="component" value="Chromosome"/>
</dbReference>
<keyword evidence="4" id="KW-0472">Membrane</keyword>
<dbReference type="InterPro" id="IPR029044">
    <property type="entry name" value="Nucleotide-diphossugar_trans"/>
</dbReference>
<evidence type="ECO:0000259" key="5">
    <source>
        <dbReference type="Pfam" id="PF00535"/>
    </source>
</evidence>
<dbReference type="AlphaFoldDB" id="W8VX44"/>
<dbReference type="STRING" id="1454201.NMS_1273"/>
<dbReference type="Pfam" id="PF00535">
    <property type="entry name" value="Glycos_transf_2"/>
    <property type="match status" value="1"/>
</dbReference>
<organism evidence="6 7">
    <name type="scientific">Nonlabens marinus S1-08</name>
    <dbReference type="NCBI Taxonomy" id="1454201"/>
    <lineage>
        <taxon>Bacteria</taxon>
        <taxon>Pseudomonadati</taxon>
        <taxon>Bacteroidota</taxon>
        <taxon>Flavobacteriia</taxon>
        <taxon>Flavobacteriales</taxon>
        <taxon>Flavobacteriaceae</taxon>
        <taxon>Nonlabens</taxon>
    </lineage>
</organism>
<dbReference type="PANTHER" id="PTHR43630">
    <property type="entry name" value="POLY-BETA-1,6-N-ACETYL-D-GLUCOSAMINE SYNTHASE"/>
    <property type="match status" value="1"/>
</dbReference>
<evidence type="ECO:0000256" key="1">
    <source>
        <dbReference type="ARBA" id="ARBA00006739"/>
    </source>
</evidence>
<evidence type="ECO:0000256" key="3">
    <source>
        <dbReference type="ARBA" id="ARBA00022679"/>
    </source>
</evidence>
<feature type="transmembrane region" description="Helical" evidence="4">
    <location>
        <begin position="284"/>
        <end position="302"/>
    </location>
</feature>
<keyword evidence="4" id="KW-1133">Transmembrane helix</keyword>
<proteinExistence type="inferred from homology"/>
<evidence type="ECO:0000256" key="2">
    <source>
        <dbReference type="ARBA" id="ARBA00022676"/>
    </source>
</evidence>